<accession>A0A9D4KNJ1</accession>
<keyword evidence="3" id="KW-1185">Reference proteome</keyword>
<gene>
    <name evidence="2" type="ORF">DPMN_116282</name>
</gene>
<evidence type="ECO:0000313" key="2">
    <source>
        <dbReference type="EMBL" id="KAH3842778.1"/>
    </source>
</evidence>
<evidence type="ECO:0000256" key="1">
    <source>
        <dbReference type="SAM" id="MobiDB-lite"/>
    </source>
</evidence>
<dbReference type="EMBL" id="JAIWYP010000004">
    <property type="protein sequence ID" value="KAH3842778.1"/>
    <property type="molecule type" value="Genomic_DNA"/>
</dbReference>
<proteinExistence type="predicted"/>
<feature type="compositionally biased region" description="Polar residues" evidence="1">
    <location>
        <begin position="28"/>
        <end position="48"/>
    </location>
</feature>
<reference evidence="2" key="2">
    <citation type="submission" date="2020-11" db="EMBL/GenBank/DDBJ databases">
        <authorList>
            <person name="McCartney M.A."/>
            <person name="Auch B."/>
            <person name="Kono T."/>
            <person name="Mallez S."/>
            <person name="Becker A."/>
            <person name="Gohl D.M."/>
            <person name="Silverstein K.A.T."/>
            <person name="Koren S."/>
            <person name="Bechman K.B."/>
            <person name="Herman A."/>
            <person name="Abrahante J.E."/>
            <person name="Garbe J."/>
        </authorList>
    </citation>
    <scope>NUCLEOTIDE SEQUENCE</scope>
    <source>
        <strain evidence="2">Duluth1</strain>
        <tissue evidence="2">Whole animal</tissue>
    </source>
</reference>
<dbReference type="AlphaFoldDB" id="A0A9D4KNJ1"/>
<dbReference type="Proteomes" id="UP000828390">
    <property type="component" value="Unassembled WGS sequence"/>
</dbReference>
<evidence type="ECO:0000313" key="3">
    <source>
        <dbReference type="Proteomes" id="UP000828390"/>
    </source>
</evidence>
<dbReference type="PANTHER" id="PTHR34239">
    <property type="entry name" value="APPLE DOMAIN-CONTAINING PROTEIN"/>
    <property type="match status" value="1"/>
</dbReference>
<name>A0A9D4KNJ1_DREPO</name>
<comment type="caution">
    <text evidence="2">The sequence shown here is derived from an EMBL/GenBank/DDBJ whole genome shotgun (WGS) entry which is preliminary data.</text>
</comment>
<organism evidence="2 3">
    <name type="scientific">Dreissena polymorpha</name>
    <name type="common">Zebra mussel</name>
    <name type="synonym">Mytilus polymorpha</name>
    <dbReference type="NCBI Taxonomy" id="45954"/>
    <lineage>
        <taxon>Eukaryota</taxon>
        <taxon>Metazoa</taxon>
        <taxon>Spiralia</taxon>
        <taxon>Lophotrochozoa</taxon>
        <taxon>Mollusca</taxon>
        <taxon>Bivalvia</taxon>
        <taxon>Autobranchia</taxon>
        <taxon>Heteroconchia</taxon>
        <taxon>Euheterodonta</taxon>
        <taxon>Imparidentia</taxon>
        <taxon>Neoheterodontei</taxon>
        <taxon>Myida</taxon>
        <taxon>Dreissenoidea</taxon>
        <taxon>Dreissenidae</taxon>
        <taxon>Dreissena</taxon>
    </lineage>
</organism>
<reference evidence="2" key="1">
    <citation type="journal article" date="2019" name="bioRxiv">
        <title>The Genome of the Zebra Mussel, Dreissena polymorpha: A Resource for Invasive Species Research.</title>
        <authorList>
            <person name="McCartney M.A."/>
            <person name="Auch B."/>
            <person name="Kono T."/>
            <person name="Mallez S."/>
            <person name="Zhang Y."/>
            <person name="Obille A."/>
            <person name="Becker A."/>
            <person name="Abrahante J.E."/>
            <person name="Garbe J."/>
            <person name="Badalamenti J.P."/>
            <person name="Herman A."/>
            <person name="Mangelson H."/>
            <person name="Liachko I."/>
            <person name="Sullivan S."/>
            <person name="Sone E.D."/>
            <person name="Koren S."/>
            <person name="Silverstein K.A.T."/>
            <person name="Beckman K.B."/>
            <person name="Gohl D.M."/>
        </authorList>
    </citation>
    <scope>NUCLEOTIDE SEQUENCE</scope>
    <source>
        <strain evidence="2">Duluth1</strain>
        <tissue evidence="2">Whole animal</tissue>
    </source>
</reference>
<dbReference type="PANTHER" id="PTHR34239:SF2">
    <property type="entry name" value="TRANSPOSABLE ELEMENT P TRANSPOSASE_THAP9 CONSERVED DOMAIN-CONTAINING PROTEIN"/>
    <property type="match status" value="1"/>
</dbReference>
<sequence>MADKEVQNSKQSTVSAVTGMKEPKPPNENANASKTSSVKPGNSHQVPATNANMNEVLEILRVLNSNVNAQNERIEKQEHRFNEFMAACNEPMEDDSNYDDCYDVETEHEESSIESEQKSIFKQLSDKFYQHEQVDVDIYPDVARLVNNSFRNGLSEDNLDDICKRIYCPENCDSLVKPRVNQGIWRLLKSYTQAEDARLCAIQGVVLKASINMVKLVEKLGTNESENVELGTTAIPLLVS</sequence>
<feature type="region of interest" description="Disordered" evidence="1">
    <location>
        <begin position="1"/>
        <end position="48"/>
    </location>
</feature>
<protein>
    <submittedName>
        <fullName evidence="2">Uncharacterized protein</fullName>
    </submittedName>
</protein>